<reference evidence="2" key="1">
    <citation type="submission" date="2025-08" db="UniProtKB">
        <authorList>
            <consortium name="RefSeq"/>
        </authorList>
    </citation>
    <scope>IDENTIFICATION</scope>
    <source>
        <tissue evidence="2">Gonads</tissue>
    </source>
</reference>
<proteinExistence type="predicted"/>
<dbReference type="OMA" id="QRENTNC"/>
<gene>
    <name evidence="2" type="primary">LOC106164714</name>
</gene>
<dbReference type="Proteomes" id="UP000085678">
    <property type="component" value="Unplaced"/>
</dbReference>
<name>A0A1S3IJ80_LINAN</name>
<sequence length="215" mass="24581">MPVTTGFEWNMERGPIFRSPLFQVYGTKRKNSEGNIEPNILENDTDLSFKRRCIWPADVKEQTPTQAMEINHNVPNQHFKQLQQEQNHISPDLPIPAPWSSELQSQLTSGNQPWQPVKVVPQNASSRQDVHIQPGNIMDLNDECYSMSEVEDACVNMDSDCVPDPQQYNQRENTNCPQSMCQGGNISPNSGLVRCFCKPNWDPLMDLRPYISDVY</sequence>
<accession>A0A1S3IJ80</accession>
<dbReference type="InParanoid" id="A0A1S3IJ80"/>
<protein>
    <submittedName>
        <fullName evidence="2">Uncharacterized protein LOC106164714</fullName>
    </submittedName>
</protein>
<dbReference type="OrthoDB" id="6122298at2759"/>
<evidence type="ECO:0000313" key="2">
    <source>
        <dbReference type="RefSeq" id="XP_013398168.1"/>
    </source>
</evidence>
<organism evidence="1 2">
    <name type="scientific">Lingula anatina</name>
    <name type="common">Brachiopod</name>
    <name type="synonym">Lingula unguis</name>
    <dbReference type="NCBI Taxonomy" id="7574"/>
    <lineage>
        <taxon>Eukaryota</taxon>
        <taxon>Metazoa</taxon>
        <taxon>Spiralia</taxon>
        <taxon>Lophotrochozoa</taxon>
        <taxon>Brachiopoda</taxon>
        <taxon>Linguliformea</taxon>
        <taxon>Lingulata</taxon>
        <taxon>Lingulida</taxon>
        <taxon>Linguloidea</taxon>
        <taxon>Lingulidae</taxon>
        <taxon>Lingula</taxon>
    </lineage>
</organism>
<dbReference type="RefSeq" id="XP_013398168.1">
    <property type="nucleotide sequence ID" value="XM_013542714.1"/>
</dbReference>
<evidence type="ECO:0000313" key="1">
    <source>
        <dbReference type="Proteomes" id="UP000085678"/>
    </source>
</evidence>
<dbReference type="AlphaFoldDB" id="A0A1S3IJ80"/>
<dbReference type="KEGG" id="lak:106164714"/>
<dbReference type="GeneID" id="106164714"/>
<keyword evidence="1" id="KW-1185">Reference proteome</keyword>